<organism evidence="2 3">
    <name type="scientific">Guyanagaster necrorhizus</name>
    <dbReference type="NCBI Taxonomy" id="856835"/>
    <lineage>
        <taxon>Eukaryota</taxon>
        <taxon>Fungi</taxon>
        <taxon>Dikarya</taxon>
        <taxon>Basidiomycota</taxon>
        <taxon>Agaricomycotina</taxon>
        <taxon>Agaricomycetes</taxon>
        <taxon>Agaricomycetidae</taxon>
        <taxon>Agaricales</taxon>
        <taxon>Marasmiineae</taxon>
        <taxon>Physalacriaceae</taxon>
        <taxon>Guyanagaster</taxon>
    </lineage>
</organism>
<evidence type="ECO:0000256" key="1">
    <source>
        <dbReference type="SAM" id="Phobius"/>
    </source>
</evidence>
<dbReference type="OrthoDB" id="3124732at2759"/>
<keyword evidence="1" id="KW-0812">Transmembrane</keyword>
<dbReference type="AlphaFoldDB" id="A0A9P7VKY9"/>
<gene>
    <name evidence="2" type="ORF">BT62DRAFT_468349</name>
</gene>
<accession>A0A9P7VKY9</accession>
<name>A0A9P7VKY9_9AGAR</name>
<evidence type="ECO:0000313" key="3">
    <source>
        <dbReference type="Proteomes" id="UP000812287"/>
    </source>
</evidence>
<protein>
    <submittedName>
        <fullName evidence="2">Uncharacterized protein</fullName>
    </submittedName>
</protein>
<keyword evidence="1" id="KW-1133">Transmembrane helix</keyword>
<dbReference type="RefSeq" id="XP_043035381.1">
    <property type="nucleotide sequence ID" value="XM_043181038.1"/>
</dbReference>
<comment type="caution">
    <text evidence="2">The sequence shown here is derived from an EMBL/GenBank/DDBJ whole genome shotgun (WGS) entry which is preliminary data.</text>
</comment>
<proteinExistence type="predicted"/>
<reference evidence="2" key="1">
    <citation type="submission" date="2020-11" db="EMBL/GenBank/DDBJ databases">
        <title>Adaptations for nitrogen fixation in a non-lichenized fungal sporocarp promotes dispersal by wood-feeding termites.</title>
        <authorList>
            <consortium name="DOE Joint Genome Institute"/>
            <person name="Koch R.A."/>
            <person name="Yoon G."/>
            <person name="Arayal U."/>
            <person name="Lail K."/>
            <person name="Amirebrahimi M."/>
            <person name="Labutti K."/>
            <person name="Lipzen A."/>
            <person name="Riley R."/>
            <person name="Barry K."/>
            <person name="Henrissat B."/>
            <person name="Grigoriev I.V."/>
            <person name="Herr J.R."/>
            <person name="Aime M.C."/>
        </authorList>
    </citation>
    <scope>NUCLEOTIDE SEQUENCE</scope>
    <source>
        <strain evidence="2">MCA 3950</strain>
    </source>
</reference>
<sequence length="119" mass="13628">MKLRRRVGTVWYHRRQPRWADGCCIVVYNVRVFIATGAMVLAPLIPLATHEIRPVIGLVVWVVVYGAPEWRSFLRRLPIIIAGLAKEGQGSARRLEPLLEYMDHHSRSRVYAGAHRMDG</sequence>
<dbReference type="Proteomes" id="UP000812287">
    <property type="component" value="Unassembled WGS sequence"/>
</dbReference>
<keyword evidence="3" id="KW-1185">Reference proteome</keyword>
<feature type="transmembrane region" description="Helical" evidence="1">
    <location>
        <begin position="20"/>
        <end position="45"/>
    </location>
</feature>
<dbReference type="EMBL" id="MU250556">
    <property type="protein sequence ID" value="KAG7441881.1"/>
    <property type="molecule type" value="Genomic_DNA"/>
</dbReference>
<keyword evidence="1" id="KW-0472">Membrane</keyword>
<feature type="transmembrane region" description="Helical" evidence="1">
    <location>
        <begin position="51"/>
        <end position="68"/>
    </location>
</feature>
<evidence type="ECO:0000313" key="2">
    <source>
        <dbReference type="EMBL" id="KAG7441881.1"/>
    </source>
</evidence>
<dbReference type="GeneID" id="66103334"/>